<dbReference type="eggNOG" id="ENOG5033F44">
    <property type="taxonomic scope" value="Bacteria"/>
</dbReference>
<protein>
    <recommendedName>
        <fullName evidence="2">DUF2059 domain-containing protein</fullName>
    </recommendedName>
</protein>
<accession>K2HGZ8</accession>
<feature type="domain" description="DUF2059" evidence="2">
    <location>
        <begin position="79"/>
        <end position="137"/>
    </location>
</feature>
<evidence type="ECO:0000313" key="3">
    <source>
        <dbReference type="EMBL" id="EKE45732.1"/>
    </source>
</evidence>
<reference evidence="3 4" key="1">
    <citation type="journal article" date="2012" name="J. Bacteriol.">
        <title>Draft Genome Sequence of Oceaniovalibus guishaninsula JLT2003T.</title>
        <authorList>
            <person name="Tang K."/>
            <person name="Liu K."/>
            <person name="Jiao N."/>
        </authorList>
    </citation>
    <scope>NUCLEOTIDE SEQUENCE [LARGE SCALE GENOMIC DNA]</scope>
    <source>
        <strain evidence="3 4">JLT2003</strain>
    </source>
</reference>
<evidence type="ECO:0000313" key="4">
    <source>
        <dbReference type="Proteomes" id="UP000006765"/>
    </source>
</evidence>
<organism evidence="3 4">
    <name type="scientific">Oceaniovalibus guishaninsula JLT2003</name>
    <dbReference type="NCBI Taxonomy" id="1231392"/>
    <lineage>
        <taxon>Bacteria</taxon>
        <taxon>Pseudomonadati</taxon>
        <taxon>Pseudomonadota</taxon>
        <taxon>Alphaproteobacteria</taxon>
        <taxon>Rhodobacterales</taxon>
        <taxon>Roseobacteraceae</taxon>
        <taxon>Oceaniovalibus</taxon>
    </lineage>
</organism>
<keyword evidence="4" id="KW-1185">Reference proteome</keyword>
<name>K2HGZ8_9RHOB</name>
<comment type="caution">
    <text evidence="3">The sequence shown here is derived from an EMBL/GenBank/DDBJ whole genome shotgun (WGS) entry which is preliminary data.</text>
</comment>
<gene>
    <name evidence="3" type="ORF">OCGS_0151</name>
</gene>
<keyword evidence="1" id="KW-0732">Signal</keyword>
<dbReference type="Proteomes" id="UP000006765">
    <property type="component" value="Unassembled WGS sequence"/>
</dbReference>
<dbReference type="EMBL" id="AMGO01000004">
    <property type="protein sequence ID" value="EKE45732.1"/>
    <property type="molecule type" value="Genomic_DNA"/>
</dbReference>
<dbReference type="Pfam" id="PF09832">
    <property type="entry name" value="DUF2059"/>
    <property type="match status" value="1"/>
</dbReference>
<dbReference type="RefSeq" id="WP_007425304.1">
    <property type="nucleotide sequence ID" value="NZ_AMGO01000004.1"/>
</dbReference>
<dbReference type="STRING" id="1231392.OCGS_0151"/>
<proteinExistence type="predicted"/>
<sequence>MRLALAAALSLPLLAASVLPAATDTRQAEALYDALRLDDLLAIMRVEGTESGLELEDDLFAGRGGVGWKRALADIYGPDNMEGRMRALFVEGMEDATVTPLLDFFTSDTGAEIVTLELEARRAMADEALEEAAEAALERMQRQDDPRIAGIEAFVEANDLIEQNVVGAMNANYAFMTGLADGGAFGAELGEDQMLADVWSQEPEIRDETLSWLYSYLNLAYQPLDDADLAAYTELSRTPEGQALNRALFAAFDEVYVDISRDLGLAAARFMASEDL</sequence>
<evidence type="ECO:0000259" key="2">
    <source>
        <dbReference type="Pfam" id="PF09832"/>
    </source>
</evidence>
<evidence type="ECO:0000256" key="1">
    <source>
        <dbReference type="SAM" id="SignalP"/>
    </source>
</evidence>
<dbReference type="InterPro" id="IPR018637">
    <property type="entry name" value="DUF2059"/>
</dbReference>
<dbReference type="OrthoDB" id="7841298at2"/>
<feature type="chain" id="PRO_5003860671" description="DUF2059 domain-containing protein" evidence="1">
    <location>
        <begin position="22"/>
        <end position="276"/>
    </location>
</feature>
<dbReference type="AlphaFoldDB" id="K2HGZ8"/>
<feature type="signal peptide" evidence="1">
    <location>
        <begin position="1"/>
        <end position="21"/>
    </location>
</feature>